<gene>
    <name evidence="1" type="ORF">UFOVP723_152</name>
</gene>
<organism evidence="1">
    <name type="scientific">uncultured Caudovirales phage</name>
    <dbReference type="NCBI Taxonomy" id="2100421"/>
    <lineage>
        <taxon>Viruses</taxon>
        <taxon>Duplodnaviria</taxon>
        <taxon>Heunggongvirae</taxon>
        <taxon>Uroviricota</taxon>
        <taxon>Caudoviricetes</taxon>
        <taxon>Peduoviridae</taxon>
        <taxon>Maltschvirus</taxon>
        <taxon>Maltschvirus maltsch</taxon>
    </lineage>
</organism>
<sequence>MIKLKNILAENMLRFGTKNLNESEKHRLIESGSTEPGDPSQSTVDLSTDYKNANATLQTYADTYNALTKPEKQDKKPITLSLITDPTDPNNLLITGAGRATAGGAKGKEAQNYIFKYNMPTQTLTRRLYVNNQWTTKTIVSNPQNIGSGPDGIWRYGGATTDKNKQAVKDAADKVGNAVITLFYKIRDTAPKGSVEVSRHWDEFKLGTPEQRAQNY</sequence>
<evidence type="ECO:0000313" key="1">
    <source>
        <dbReference type="EMBL" id="CAB4160360.1"/>
    </source>
</evidence>
<dbReference type="EMBL" id="LR796697">
    <property type="protein sequence ID" value="CAB4160360.1"/>
    <property type="molecule type" value="Genomic_DNA"/>
</dbReference>
<protein>
    <submittedName>
        <fullName evidence="1">Uncharacterized protein</fullName>
    </submittedName>
</protein>
<accession>A0A6J5NKH3</accession>
<proteinExistence type="predicted"/>
<reference evidence="1" key="1">
    <citation type="submission" date="2020-04" db="EMBL/GenBank/DDBJ databases">
        <authorList>
            <person name="Chiriac C."/>
            <person name="Salcher M."/>
            <person name="Ghai R."/>
            <person name="Kavagutti S V."/>
        </authorList>
    </citation>
    <scope>NUCLEOTIDE SEQUENCE</scope>
</reference>
<name>A0A6J5NKH3_9CAUD</name>